<proteinExistence type="predicted"/>
<reference evidence="8 9" key="1">
    <citation type="submission" date="2018-05" db="EMBL/GenBank/DDBJ databases">
        <title>Zavarzinia sp. HR-AS.</title>
        <authorList>
            <person name="Lee Y."/>
            <person name="Jeon C.O."/>
        </authorList>
    </citation>
    <scope>NUCLEOTIDE SEQUENCE [LARGE SCALE GENOMIC DNA]</scope>
    <source>
        <strain evidence="8 9">HR-AS</strain>
    </source>
</reference>
<feature type="domain" description="Signal transduction histidine kinase 5TM receptor LytS transmembrane region" evidence="7">
    <location>
        <begin position="71"/>
        <end position="142"/>
    </location>
</feature>
<evidence type="ECO:0000256" key="2">
    <source>
        <dbReference type="ARBA" id="ARBA00022475"/>
    </source>
</evidence>
<accession>A0A317DUV2</accession>
<keyword evidence="4 6" id="KW-1133">Transmembrane helix</keyword>
<comment type="subcellular location">
    <subcellularLocation>
        <location evidence="1">Cell membrane</location>
        <topology evidence="1">Multi-pass membrane protein</topology>
    </subcellularLocation>
</comment>
<evidence type="ECO:0000256" key="6">
    <source>
        <dbReference type="SAM" id="Phobius"/>
    </source>
</evidence>
<keyword evidence="9" id="KW-1185">Reference proteome</keyword>
<dbReference type="Pfam" id="PF07694">
    <property type="entry name" value="5TM-5TMR_LYT"/>
    <property type="match status" value="1"/>
</dbReference>
<feature type="transmembrane region" description="Helical" evidence="6">
    <location>
        <begin position="39"/>
        <end position="62"/>
    </location>
</feature>
<dbReference type="GO" id="GO:0000155">
    <property type="term" value="F:phosphorelay sensor kinase activity"/>
    <property type="evidence" value="ECO:0007669"/>
    <property type="project" value="InterPro"/>
</dbReference>
<evidence type="ECO:0000313" key="8">
    <source>
        <dbReference type="EMBL" id="PWR18182.1"/>
    </source>
</evidence>
<organism evidence="8 9">
    <name type="scientific">Zavarzinia aquatilis</name>
    <dbReference type="NCBI Taxonomy" id="2211142"/>
    <lineage>
        <taxon>Bacteria</taxon>
        <taxon>Pseudomonadati</taxon>
        <taxon>Pseudomonadota</taxon>
        <taxon>Alphaproteobacteria</taxon>
        <taxon>Rhodospirillales</taxon>
        <taxon>Zavarziniaceae</taxon>
        <taxon>Zavarzinia</taxon>
    </lineage>
</organism>
<dbReference type="GO" id="GO:0071555">
    <property type="term" value="P:cell wall organization"/>
    <property type="evidence" value="ECO:0007669"/>
    <property type="project" value="InterPro"/>
</dbReference>
<evidence type="ECO:0000313" key="9">
    <source>
        <dbReference type="Proteomes" id="UP000245461"/>
    </source>
</evidence>
<sequence length="152" mass="16006">MEHFLRGHGAVGFILWPRGTTLPFTINRLVDNGSFMNGYSAILSAGGITLILFVAFLAIDTLIAEHLPPERQKISRDIAIVALSATVMFFHVHEAEGVVLDQRGSAIAIATLFGGPVTGFLAMLVIGAIRILLAAPSSIPASPGSAPISWSA</sequence>
<dbReference type="GO" id="GO:0005886">
    <property type="term" value="C:plasma membrane"/>
    <property type="evidence" value="ECO:0007669"/>
    <property type="project" value="UniProtKB-SubCell"/>
</dbReference>
<keyword evidence="5 6" id="KW-0472">Membrane</keyword>
<comment type="caution">
    <text evidence="8">The sequence shown here is derived from an EMBL/GenBank/DDBJ whole genome shotgun (WGS) entry which is preliminary data.</text>
</comment>
<protein>
    <recommendedName>
        <fullName evidence="7">Signal transduction histidine kinase 5TM receptor LytS transmembrane region domain-containing protein</fullName>
    </recommendedName>
</protein>
<dbReference type="Proteomes" id="UP000245461">
    <property type="component" value="Unassembled WGS sequence"/>
</dbReference>
<evidence type="ECO:0000256" key="1">
    <source>
        <dbReference type="ARBA" id="ARBA00004651"/>
    </source>
</evidence>
<evidence type="ECO:0000259" key="7">
    <source>
        <dbReference type="Pfam" id="PF07694"/>
    </source>
</evidence>
<dbReference type="AlphaFoldDB" id="A0A317DUV2"/>
<keyword evidence="3 6" id="KW-0812">Transmembrane</keyword>
<evidence type="ECO:0000256" key="3">
    <source>
        <dbReference type="ARBA" id="ARBA00022692"/>
    </source>
</evidence>
<gene>
    <name evidence="8" type="ORF">DKG74_19705</name>
</gene>
<dbReference type="EMBL" id="QGLE01000016">
    <property type="protein sequence ID" value="PWR18182.1"/>
    <property type="molecule type" value="Genomic_DNA"/>
</dbReference>
<feature type="transmembrane region" description="Helical" evidence="6">
    <location>
        <begin position="105"/>
        <end position="133"/>
    </location>
</feature>
<keyword evidence="2" id="KW-1003">Cell membrane</keyword>
<evidence type="ECO:0000256" key="4">
    <source>
        <dbReference type="ARBA" id="ARBA00022989"/>
    </source>
</evidence>
<evidence type="ECO:0000256" key="5">
    <source>
        <dbReference type="ARBA" id="ARBA00023136"/>
    </source>
</evidence>
<name>A0A317DUV2_9PROT</name>
<feature type="transmembrane region" description="Helical" evidence="6">
    <location>
        <begin position="74"/>
        <end position="93"/>
    </location>
</feature>
<dbReference type="InterPro" id="IPR011620">
    <property type="entry name" value="Sig_transdc_His_kinase_LytS_TM"/>
</dbReference>